<dbReference type="RefSeq" id="WP_270147354.1">
    <property type="nucleotide sequence ID" value="NZ_CP115450.1"/>
</dbReference>
<comment type="similarity">
    <text evidence="1">Belongs to the glycosyltransferase 2 family.</text>
</comment>
<dbReference type="InterPro" id="IPR029044">
    <property type="entry name" value="Nucleotide-diphossugar_trans"/>
</dbReference>
<sequence length="403" mass="44995">MASPDPLGWVLLFPVAAVAFFQLFYLLNSFRVAVWQQPAGLAADDPLGSPRERVSVVIPVFNDASTLGGCLESIAVNDLTCCAKVVVVLDRCTDESEEVARSYVQRFAGLGVELDVQHLPEGRAGKVAGILHGGSVIDTDLALLMDSDIILAPTALAELAEFHRREKSDFSSCLIFPQQETGGSLASHVICNNRLYRQSVLQNVKNLFGLANFPGGLQLVDYKKYRDVLEHGFLEDLTATYRVIGEGGRVAILPRVLAHEVERQTIRGMFLQRTRWTLGAIQHLPSQVRAARTRRRLKEKIVVNSYHVMWEFQYYVMVMAPLIGLWQAAAWWPVYLLPYLLYTAQVLRSAYLTRRCYRHAPGGVLAHCAVFPSVITAALIGALAMLAVKRRMYFDTTVLFRRT</sequence>
<keyword evidence="4" id="KW-0812">Transmembrane</keyword>
<keyword evidence="2" id="KW-0328">Glycosyltransferase</keyword>
<evidence type="ECO:0000313" key="5">
    <source>
        <dbReference type="EMBL" id="WBP89182.1"/>
    </source>
</evidence>
<keyword evidence="4" id="KW-0472">Membrane</keyword>
<evidence type="ECO:0000256" key="3">
    <source>
        <dbReference type="ARBA" id="ARBA00022679"/>
    </source>
</evidence>
<feature type="transmembrane region" description="Helical" evidence="4">
    <location>
        <begin position="364"/>
        <end position="388"/>
    </location>
</feature>
<keyword evidence="3" id="KW-0808">Transferase</keyword>
<keyword evidence="6" id="KW-1185">Reference proteome</keyword>
<dbReference type="Proteomes" id="UP001212821">
    <property type="component" value="Chromosome"/>
</dbReference>
<dbReference type="SUPFAM" id="SSF53448">
    <property type="entry name" value="Nucleotide-diphospho-sugar transferases"/>
    <property type="match status" value="1"/>
</dbReference>
<accession>A0ABY7Q959</accession>
<reference evidence="6" key="1">
    <citation type="submission" date="2022-12" db="EMBL/GenBank/DDBJ databases">
        <authorList>
            <person name="Mo P."/>
        </authorList>
    </citation>
    <scope>NUCLEOTIDE SEQUENCE [LARGE SCALE GENOMIC DNA]</scope>
    <source>
        <strain evidence="6">HUAS 3-15</strain>
    </source>
</reference>
<protein>
    <submittedName>
        <fullName evidence="5">Glycosyltransferase family 2 protein</fullName>
    </submittedName>
</protein>
<dbReference type="EMBL" id="CP115450">
    <property type="protein sequence ID" value="WBP89182.1"/>
    <property type="molecule type" value="Genomic_DNA"/>
</dbReference>
<name>A0ABY7Q959_9ACTN</name>
<evidence type="ECO:0000313" key="6">
    <source>
        <dbReference type="Proteomes" id="UP001212821"/>
    </source>
</evidence>
<dbReference type="Gene3D" id="3.90.550.10">
    <property type="entry name" value="Spore Coat Polysaccharide Biosynthesis Protein SpsA, Chain A"/>
    <property type="match status" value="1"/>
</dbReference>
<proteinExistence type="inferred from homology"/>
<gene>
    <name evidence="5" type="ORF">O1G21_27280</name>
</gene>
<evidence type="ECO:0000256" key="1">
    <source>
        <dbReference type="ARBA" id="ARBA00006739"/>
    </source>
</evidence>
<dbReference type="PANTHER" id="PTHR43630:SF1">
    <property type="entry name" value="POLY-BETA-1,6-N-ACETYL-D-GLUCOSAMINE SYNTHASE"/>
    <property type="match status" value="1"/>
</dbReference>
<organism evidence="5 6">
    <name type="scientific">Kitasatospora cathayae</name>
    <dbReference type="NCBI Taxonomy" id="3004092"/>
    <lineage>
        <taxon>Bacteria</taxon>
        <taxon>Bacillati</taxon>
        <taxon>Actinomycetota</taxon>
        <taxon>Actinomycetes</taxon>
        <taxon>Kitasatosporales</taxon>
        <taxon>Streptomycetaceae</taxon>
        <taxon>Kitasatospora</taxon>
    </lineage>
</organism>
<evidence type="ECO:0000256" key="2">
    <source>
        <dbReference type="ARBA" id="ARBA00022676"/>
    </source>
</evidence>
<dbReference type="PANTHER" id="PTHR43630">
    <property type="entry name" value="POLY-BETA-1,6-N-ACETYL-D-GLUCOSAMINE SYNTHASE"/>
    <property type="match status" value="1"/>
</dbReference>
<evidence type="ECO:0000256" key="4">
    <source>
        <dbReference type="SAM" id="Phobius"/>
    </source>
</evidence>
<dbReference type="Pfam" id="PF13641">
    <property type="entry name" value="Glyco_tranf_2_3"/>
    <property type="match status" value="1"/>
</dbReference>
<feature type="transmembrane region" description="Helical" evidence="4">
    <location>
        <begin position="6"/>
        <end position="27"/>
    </location>
</feature>
<keyword evidence="4" id="KW-1133">Transmembrane helix</keyword>